<dbReference type="RefSeq" id="WP_144333389.1">
    <property type="nucleotide sequence ID" value="NZ_VLPL01000005.1"/>
</dbReference>
<proteinExistence type="predicted"/>
<accession>A0A556MR68</accession>
<gene>
    <name evidence="2" type="ORF">FO442_11755</name>
</gene>
<name>A0A556MR68_9FLAO</name>
<evidence type="ECO:0000313" key="2">
    <source>
        <dbReference type="EMBL" id="TSJ42434.1"/>
    </source>
</evidence>
<dbReference type="InterPro" id="IPR018530">
    <property type="entry name" value="SiaC"/>
</dbReference>
<dbReference type="OrthoDB" id="1467283at2"/>
<organism evidence="2 3">
    <name type="scientific">Fluviicola chungangensis</name>
    <dbReference type="NCBI Taxonomy" id="2597671"/>
    <lineage>
        <taxon>Bacteria</taxon>
        <taxon>Pseudomonadati</taxon>
        <taxon>Bacteroidota</taxon>
        <taxon>Flavobacteriia</taxon>
        <taxon>Flavobacteriales</taxon>
        <taxon>Crocinitomicaceae</taxon>
        <taxon>Fluviicola</taxon>
    </lineage>
</organism>
<dbReference type="Proteomes" id="UP000316008">
    <property type="component" value="Unassembled WGS sequence"/>
</dbReference>
<sequence>MDTLLIQATAQTPLVNLNPESGIMEIRGRSIPDDPEAFWGVVLTWFDNYMANPHDETLVRIDLEYFNITSSKRILFLLYKLNELVDSGKKAKVEWYYRQSDEDMYEVGQDYAFMVHVPFDFREYTDNDLVVA</sequence>
<comment type="caution">
    <text evidence="2">The sequence shown here is derived from an EMBL/GenBank/DDBJ whole genome shotgun (WGS) entry which is preliminary data.</text>
</comment>
<reference evidence="2 3" key="1">
    <citation type="submission" date="2019-07" db="EMBL/GenBank/DDBJ databases">
        <authorList>
            <person name="Huq M.A."/>
        </authorList>
    </citation>
    <scope>NUCLEOTIDE SEQUENCE [LARGE SCALE GENOMIC DNA]</scope>
    <source>
        <strain evidence="2 3">MAH-3</strain>
    </source>
</reference>
<evidence type="ECO:0000259" key="1">
    <source>
        <dbReference type="Pfam" id="PF09345"/>
    </source>
</evidence>
<keyword evidence="3" id="KW-1185">Reference proteome</keyword>
<feature type="domain" description="SiaC family regulatory phosphoprotein" evidence="1">
    <location>
        <begin position="6"/>
        <end position="123"/>
    </location>
</feature>
<dbReference type="AlphaFoldDB" id="A0A556MR68"/>
<evidence type="ECO:0000313" key="3">
    <source>
        <dbReference type="Proteomes" id="UP000316008"/>
    </source>
</evidence>
<dbReference type="Pfam" id="PF09345">
    <property type="entry name" value="SiaC"/>
    <property type="match status" value="1"/>
</dbReference>
<dbReference type="EMBL" id="VLPL01000005">
    <property type="protein sequence ID" value="TSJ42434.1"/>
    <property type="molecule type" value="Genomic_DNA"/>
</dbReference>
<protein>
    <submittedName>
        <fullName evidence="2">DUF1987 domain-containing protein</fullName>
    </submittedName>
</protein>